<keyword evidence="9" id="KW-1185">Reference proteome</keyword>
<keyword evidence="4" id="KW-0862">Zinc</keyword>
<evidence type="ECO:0000256" key="6">
    <source>
        <dbReference type="PROSITE-ProRule" id="PRU00042"/>
    </source>
</evidence>
<evidence type="ECO:0000256" key="3">
    <source>
        <dbReference type="ARBA" id="ARBA00022771"/>
    </source>
</evidence>
<dbReference type="PANTHER" id="PTHR47287">
    <property type="entry name" value="C2H2 AND C2HC ZINC FINGERS SUPERFAMILY PROTEIN"/>
    <property type="match status" value="1"/>
</dbReference>
<gene>
    <name evidence="8" type="ORF">Fmac_009649</name>
</gene>
<evidence type="ECO:0000256" key="5">
    <source>
        <dbReference type="ARBA" id="ARBA00023242"/>
    </source>
</evidence>
<evidence type="ECO:0000256" key="2">
    <source>
        <dbReference type="ARBA" id="ARBA00022723"/>
    </source>
</evidence>
<dbReference type="AlphaFoldDB" id="A0ABD1N0W8"/>
<dbReference type="Gene3D" id="3.30.160.60">
    <property type="entry name" value="Classic Zinc Finger"/>
    <property type="match status" value="1"/>
</dbReference>
<dbReference type="EMBL" id="JBGMDY010000003">
    <property type="protein sequence ID" value="KAL2341709.1"/>
    <property type="molecule type" value="Genomic_DNA"/>
</dbReference>
<sequence>MIASKNPIHGRSESEGKVFFSSSTTLKLFGFPLTYEVDKRFKCHFCNRQFSNSQALGGHQNAHRAERKKAAQRFTAPRLVGPRGAEGPHDGVGFVRSMAAEVVVPQNYYVDVDLNLSLALGPHDGVGFVRSMAAEVVVPQNYYVDVDLNLSLAKET</sequence>
<reference evidence="8 9" key="1">
    <citation type="submission" date="2024-08" db="EMBL/GenBank/DDBJ databases">
        <title>Insights into the chromosomal genome structure of Flemingia macrophylla.</title>
        <authorList>
            <person name="Ding Y."/>
            <person name="Zhao Y."/>
            <person name="Bi W."/>
            <person name="Wu M."/>
            <person name="Zhao G."/>
            <person name="Gong Y."/>
            <person name="Li W."/>
            <person name="Zhang P."/>
        </authorList>
    </citation>
    <scope>NUCLEOTIDE SEQUENCE [LARGE SCALE GENOMIC DNA]</scope>
    <source>
        <strain evidence="8">DYQJB</strain>
        <tissue evidence="8">Leaf</tissue>
    </source>
</reference>
<evidence type="ECO:0000259" key="7">
    <source>
        <dbReference type="PROSITE" id="PS50157"/>
    </source>
</evidence>
<keyword evidence="2" id="KW-0479">Metal-binding</keyword>
<comment type="subcellular location">
    <subcellularLocation>
        <location evidence="1">Nucleus</location>
    </subcellularLocation>
</comment>
<dbReference type="InterPro" id="IPR044246">
    <property type="entry name" value="ZFP3-like"/>
</dbReference>
<dbReference type="PROSITE" id="PS00028">
    <property type="entry name" value="ZINC_FINGER_C2H2_1"/>
    <property type="match status" value="1"/>
</dbReference>
<feature type="domain" description="C2H2-type" evidence="7">
    <location>
        <begin position="41"/>
        <end position="68"/>
    </location>
</feature>
<evidence type="ECO:0000256" key="1">
    <source>
        <dbReference type="ARBA" id="ARBA00004123"/>
    </source>
</evidence>
<protein>
    <recommendedName>
        <fullName evidence="7">C2H2-type domain-containing protein</fullName>
    </recommendedName>
</protein>
<evidence type="ECO:0000313" key="8">
    <source>
        <dbReference type="EMBL" id="KAL2341709.1"/>
    </source>
</evidence>
<dbReference type="InterPro" id="IPR036236">
    <property type="entry name" value="Znf_C2H2_sf"/>
</dbReference>
<dbReference type="GO" id="GO:0005634">
    <property type="term" value="C:nucleus"/>
    <property type="evidence" value="ECO:0007669"/>
    <property type="project" value="UniProtKB-SubCell"/>
</dbReference>
<accession>A0ABD1N0W8</accession>
<evidence type="ECO:0000256" key="4">
    <source>
        <dbReference type="ARBA" id="ARBA00022833"/>
    </source>
</evidence>
<evidence type="ECO:0000313" key="9">
    <source>
        <dbReference type="Proteomes" id="UP001603857"/>
    </source>
</evidence>
<dbReference type="Pfam" id="PF13912">
    <property type="entry name" value="zf-C2H2_6"/>
    <property type="match status" value="1"/>
</dbReference>
<dbReference type="GO" id="GO:0008270">
    <property type="term" value="F:zinc ion binding"/>
    <property type="evidence" value="ECO:0007669"/>
    <property type="project" value="UniProtKB-KW"/>
</dbReference>
<keyword evidence="5" id="KW-0539">Nucleus</keyword>
<dbReference type="InterPro" id="IPR013087">
    <property type="entry name" value="Znf_C2H2_type"/>
</dbReference>
<dbReference type="PANTHER" id="PTHR47287:SF9">
    <property type="entry name" value="ZINC FINGER PROTEIN 4-LIKE"/>
    <property type="match status" value="1"/>
</dbReference>
<keyword evidence="3 6" id="KW-0863">Zinc-finger</keyword>
<dbReference type="SUPFAM" id="SSF57667">
    <property type="entry name" value="beta-beta-alpha zinc fingers"/>
    <property type="match status" value="1"/>
</dbReference>
<name>A0ABD1N0W8_9FABA</name>
<organism evidence="8 9">
    <name type="scientific">Flemingia macrophylla</name>
    <dbReference type="NCBI Taxonomy" id="520843"/>
    <lineage>
        <taxon>Eukaryota</taxon>
        <taxon>Viridiplantae</taxon>
        <taxon>Streptophyta</taxon>
        <taxon>Embryophyta</taxon>
        <taxon>Tracheophyta</taxon>
        <taxon>Spermatophyta</taxon>
        <taxon>Magnoliopsida</taxon>
        <taxon>eudicotyledons</taxon>
        <taxon>Gunneridae</taxon>
        <taxon>Pentapetalae</taxon>
        <taxon>rosids</taxon>
        <taxon>fabids</taxon>
        <taxon>Fabales</taxon>
        <taxon>Fabaceae</taxon>
        <taxon>Papilionoideae</taxon>
        <taxon>50 kb inversion clade</taxon>
        <taxon>NPAAA clade</taxon>
        <taxon>indigoferoid/millettioid clade</taxon>
        <taxon>Phaseoleae</taxon>
        <taxon>Flemingia</taxon>
    </lineage>
</organism>
<dbReference type="Proteomes" id="UP001603857">
    <property type="component" value="Unassembled WGS sequence"/>
</dbReference>
<dbReference type="PROSITE" id="PS50157">
    <property type="entry name" value="ZINC_FINGER_C2H2_2"/>
    <property type="match status" value="1"/>
</dbReference>
<comment type="caution">
    <text evidence="8">The sequence shown here is derived from an EMBL/GenBank/DDBJ whole genome shotgun (WGS) entry which is preliminary data.</text>
</comment>
<proteinExistence type="predicted"/>